<sequence>MFRRFPRGKAPDCYYDHIRGNITREQLFSHPDARNEAAESLAEAKNAELGKTPPEEIDRWISEALNGEQDWVLIGGPPCQAYSMAGRSRRTREDIEKFESDEKHFLYKEYLRIIQRFKPAVFIMENVKGMLSSTHGGGRIFERIMADLSAPNEGLEYEIRSLVSPGDSTTLKPADFVIEAERFGVPQGRHRVILFGIRSDVARATPELSSDPSRFSLGAENLPVSVGEALSGLPALRSRLSKESDSHEAWLRAMRETPKLLTGIDPRAAEAVRLQMEAAALRAKSHETAGAPFITHDFSQSTLRPRLRRWFLDERLGGVIQHETRSHMRSDIHRYFFASAYAKAIRVSPKVTQFPPALLPAHGNVRSDNVPFADRFRVQLADYPSSTVVAHIAKDGHYFIHPDPAQCRSLTVREAARLQTFPDNYYFAGNKTQQYTQVGNAVPPWLARRIATVVADFMHAAGKRQSRP</sequence>
<dbReference type="InterPro" id="IPR029063">
    <property type="entry name" value="SAM-dependent_MTases_sf"/>
</dbReference>
<dbReference type="GO" id="GO:0016491">
    <property type="term" value="F:oxidoreductase activity"/>
    <property type="evidence" value="ECO:0007669"/>
    <property type="project" value="UniProtKB-KW"/>
</dbReference>
<dbReference type="Pfam" id="PF00145">
    <property type="entry name" value="DNA_methylase"/>
    <property type="match status" value="1"/>
</dbReference>
<keyword evidence="5" id="KW-0680">Restriction system</keyword>
<evidence type="ECO:0000256" key="5">
    <source>
        <dbReference type="ARBA" id="ARBA00022747"/>
    </source>
</evidence>
<dbReference type="PANTHER" id="PTHR10629">
    <property type="entry name" value="CYTOSINE-SPECIFIC METHYLTRANSFERASE"/>
    <property type="match status" value="1"/>
</dbReference>
<accession>A0ABT7XNZ5</accession>
<dbReference type="InterPro" id="IPR031303">
    <property type="entry name" value="C5_meth_CS"/>
</dbReference>
<dbReference type="EC" id="2.1.1.37" evidence="1"/>
<dbReference type="EMBL" id="JAUEDK010000018">
    <property type="protein sequence ID" value="MDN0075491.1"/>
    <property type="molecule type" value="Genomic_DNA"/>
</dbReference>
<dbReference type="SUPFAM" id="SSF53335">
    <property type="entry name" value="S-adenosyl-L-methionine-dependent methyltransferases"/>
    <property type="match status" value="1"/>
</dbReference>
<dbReference type="Gene3D" id="3.90.120.10">
    <property type="entry name" value="DNA Methylase, subunit A, domain 2"/>
    <property type="match status" value="1"/>
</dbReference>
<evidence type="ECO:0000256" key="8">
    <source>
        <dbReference type="RuleBase" id="RU000416"/>
    </source>
</evidence>
<comment type="caution">
    <text evidence="10">The sequence shown here is derived from an EMBL/GenBank/DDBJ whole genome shotgun (WGS) entry which is preliminary data.</text>
</comment>
<evidence type="ECO:0000313" key="11">
    <source>
        <dbReference type="Proteomes" id="UP001168540"/>
    </source>
</evidence>
<dbReference type="GO" id="GO:0032259">
    <property type="term" value="P:methylation"/>
    <property type="evidence" value="ECO:0007669"/>
    <property type="project" value="UniProtKB-KW"/>
</dbReference>
<gene>
    <name evidence="10" type="primary">dcm</name>
    <name evidence="10" type="ORF">QU481_11370</name>
</gene>
<dbReference type="InterPro" id="IPR050390">
    <property type="entry name" value="C5-Methyltransferase"/>
</dbReference>
<evidence type="ECO:0000256" key="7">
    <source>
        <dbReference type="PROSITE-ProRule" id="PRU01016"/>
    </source>
</evidence>
<keyword evidence="4 7" id="KW-0949">S-adenosyl-L-methionine</keyword>
<keyword evidence="10" id="KW-0560">Oxidoreductase</keyword>
<dbReference type="Gene3D" id="3.40.50.150">
    <property type="entry name" value="Vaccinia Virus protein VP39"/>
    <property type="match status" value="1"/>
</dbReference>
<evidence type="ECO:0000256" key="3">
    <source>
        <dbReference type="ARBA" id="ARBA00022679"/>
    </source>
</evidence>
<proteinExistence type="inferred from homology"/>
<keyword evidence="11" id="KW-1185">Reference proteome</keyword>
<feature type="region of interest" description="Disordered" evidence="9">
    <location>
        <begin position="33"/>
        <end position="53"/>
    </location>
</feature>
<organism evidence="10 11">
    <name type="scientific">Crenobacter oryzisoli</name>
    <dbReference type="NCBI Taxonomy" id="3056844"/>
    <lineage>
        <taxon>Bacteria</taxon>
        <taxon>Pseudomonadati</taxon>
        <taxon>Pseudomonadota</taxon>
        <taxon>Betaproteobacteria</taxon>
        <taxon>Neisseriales</taxon>
        <taxon>Neisseriaceae</taxon>
        <taxon>Crenobacter</taxon>
    </lineage>
</organism>
<evidence type="ECO:0000256" key="2">
    <source>
        <dbReference type="ARBA" id="ARBA00022603"/>
    </source>
</evidence>
<dbReference type="PANTHER" id="PTHR10629:SF52">
    <property type="entry name" value="DNA (CYTOSINE-5)-METHYLTRANSFERASE 1"/>
    <property type="match status" value="1"/>
</dbReference>
<dbReference type="GO" id="GO:0003886">
    <property type="term" value="F:DNA (cytosine-5-)-methyltransferase activity"/>
    <property type="evidence" value="ECO:0007669"/>
    <property type="project" value="UniProtKB-EC"/>
</dbReference>
<dbReference type="InterPro" id="IPR001525">
    <property type="entry name" value="C5_MeTfrase"/>
</dbReference>
<keyword evidence="2 7" id="KW-0489">Methyltransferase</keyword>
<feature type="active site" evidence="7">
    <location>
        <position position="79"/>
    </location>
</feature>
<dbReference type="PROSITE" id="PS51679">
    <property type="entry name" value="SAM_MT_C5"/>
    <property type="match status" value="1"/>
</dbReference>
<dbReference type="PROSITE" id="PS00095">
    <property type="entry name" value="C5_MTASE_2"/>
    <property type="match status" value="1"/>
</dbReference>
<evidence type="ECO:0000256" key="1">
    <source>
        <dbReference type="ARBA" id="ARBA00011975"/>
    </source>
</evidence>
<evidence type="ECO:0000256" key="4">
    <source>
        <dbReference type="ARBA" id="ARBA00022691"/>
    </source>
</evidence>
<protein>
    <recommendedName>
        <fullName evidence="1">DNA (cytosine-5-)-methyltransferase</fullName>
        <ecNumber evidence="1">2.1.1.37</ecNumber>
    </recommendedName>
</protein>
<dbReference type="NCBIfam" id="TIGR00675">
    <property type="entry name" value="dcm"/>
    <property type="match status" value="1"/>
</dbReference>
<evidence type="ECO:0000256" key="6">
    <source>
        <dbReference type="ARBA" id="ARBA00047422"/>
    </source>
</evidence>
<dbReference type="Proteomes" id="UP001168540">
    <property type="component" value="Unassembled WGS sequence"/>
</dbReference>
<comment type="similarity">
    <text evidence="7 8">Belongs to the class I-like SAM-binding methyltransferase superfamily. C5-methyltransferase family.</text>
</comment>
<evidence type="ECO:0000313" key="10">
    <source>
        <dbReference type="EMBL" id="MDN0075491.1"/>
    </source>
</evidence>
<name>A0ABT7XNZ5_9NEIS</name>
<dbReference type="PRINTS" id="PR00105">
    <property type="entry name" value="C5METTRFRASE"/>
</dbReference>
<evidence type="ECO:0000256" key="9">
    <source>
        <dbReference type="SAM" id="MobiDB-lite"/>
    </source>
</evidence>
<comment type="catalytic activity">
    <reaction evidence="6">
        <text>a 2'-deoxycytidine in DNA + S-adenosyl-L-methionine = a 5-methyl-2'-deoxycytidine in DNA + S-adenosyl-L-homocysteine + H(+)</text>
        <dbReference type="Rhea" id="RHEA:13681"/>
        <dbReference type="Rhea" id="RHEA-COMP:11369"/>
        <dbReference type="Rhea" id="RHEA-COMP:11370"/>
        <dbReference type="ChEBI" id="CHEBI:15378"/>
        <dbReference type="ChEBI" id="CHEBI:57856"/>
        <dbReference type="ChEBI" id="CHEBI:59789"/>
        <dbReference type="ChEBI" id="CHEBI:85452"/>
        <dbReference type="ChEBI" id="CHEBI:85454"/>
        <dbReference type="EC" id="2.1.1.37"/>
    </reaction>
</comment>
<keyword evidence="3 7" id="KW-0808">Transferase</keyword>
<reference evidence="10" key="1">
    <citation type="submission" date="2023-06" db="EMBL/GenBank/DDBJ databases">
        <authorList>
            <person name="Zhang S."/>
        </authorList>
    </citation>
    <scope>NUCLEOTIDE SEQUENCE</scope>
    <source>
        <strain evidence="10">SG2303</strain>
    </source>
</reference>